<evidence type="ECO:0000313" key="1">
    <source>
        <dbReference type="EMBL" id="KAK8593868.1"/>
    </source>
</evidence>
<dbReference type="EMBL" id="JBBPBM010000003">
    <property type="protein sequence ID" value="KAK8593868.1"/>
    <property type="molecule type" value="Genomic_DNA"/>
</dbReference>
<organism evidence="1 2">
    <name type="scientific">Hibiscus sabdariffa</name>
    <name type="common">roselle</name>
    <dbReference type="NCBI Taxonomy" id="183260"/>
    <lineage>
        <taxon>Eukaryota</taxon>
        <taxon>Viridiplantae</taxon>
        <taxon>Streptophyta</taxon>
        <taxon>Embryophyta</taxon>
        <taxon>Tracheophyta</taxon>
        <taxon>Spermatophyta</taxon>
        <taxon>Magnoliopsida</taxon>
        <taxon>eudicotyledons</taxon>
        <taxon>Gunneridae</taxon>
        <taxon>Pentapetalae</taxon>
        <taxon>rosids</taxon>
        <taxon>malvids</taxon>
        <taxon>Malvales</taxon>
        <taxon>Malvaceae</taxon>
        <taxon>Malvoideae</taxon>
        <taxon>Hibiscus</taxon>
    </lineage>
</organism>
<protein>
    <submittedName>
        <fullName evidence="1">Uncharacterized protein</fullName>
    </submittedName>
</protein>
<reference evidence="1 2" key="1">
    <citation type="journal article" date="2024" name="G3 (Bethesda)">
        <title>Genome assembly of Hibiscus sabdariffa L. provides insights into metabolisms of medicinal natural products.</title>
        <authorList>
            <person name="Kim T."/>
        </authorList>
    </citation>
    <scope>NUCLEOTIDE SEQUENCE [LARGE SCALE GENOMIC DNA]</scope>
    <source>
        <strain evidence="1">TK-2024</strain>
        <tissue evidence="1">Old leaves</tissue>
    </source>
</reference>
<sequence length="152" mass="17225">MRIVLNQERKEYVIIESVPNEPGTNPPRASKDKFEKHMDDMLDVGCLVLATITLELQKQHEYVEELVKRESVSIAVKLDIGKETARSILKMSRRLKQLEHQFQGLHTRRNLAKGDVDLRVGNGARVATLAVGTYVLPLPSGLILNLENCYFD</sequence>
<dbReference type="Proteomes" id="UP001472677">
    <property type="component" value="Unassembled WGS sequence"/>
</dbReference>
<keyword evidence="2" id="KW-1185">Reference proteome</keyword>
<gene>
    <name evidence="1" type="ORF">V6N12_045941</name>
</gene>
<accession>A0ABR2G4F4</accession>
<proteinExistence type="predicted"/>
<comment type="caution">
    <text evidence="1">The sequence shown here is derived from an EMBL/GenBank/DDBJ whole genome shotgun (WGS) entry which is preliminary data.</text>
</comment>
<evidence type="ECO:0000313" key="2">
    <source>
        <dbReference type="Proteomes" id="UP001472677"/>
    </source>
</evidence>
<name>A0ABR2G4F4_9ROSI</name>